<dbReference type="Gene3D" id="3.40.50.1820">
    <property type="entry name" value="alpha/beta hydrolase"/>
    <property type="match status" value="1"/>
</dbReference>
<dbReference type="KEGG" id="rhs:A3Q41_02084"/>
<dbReference type="InterPro" id="IPR050228">
    <property type="entry name" value="Carboxylesterase_BioH"/>
</dbReference>
<sequence length="262" mass="28884">MSTRHVVLVHGTWGRGTPTWWGSASQAFTDRGFTVHTPTLRHHELPREEGAPLIAGLSLLDYTDDLVQLCRSLDSPPLVVGLSMGGLLVQLVAARTPVAGVVAGAPAPAAGIFAVYPTMIRLFGTHFFRPGLPWRRPLMPTMTAFELIAQHQPREHVRELLDDAVAESGRAYSEMSFPYLDRRHAATVDFDAISAPVLVIGAEQDRAVNRRIPRTTARKYRDADHVEIPGADHALFHEPFLGLTMAAVDHWMLKRAVFTSTT</sequence>
<dbReference type="SUPFAM" id="SSF53474">
    <property type="entry name" value="alpha/beta-Hydrolases"/>
    <property type="match status" value="1"/>
</dbReference>
<evidence type="ECO:0000259" key="1">
    <source>
        <dbReference type="Pfam" id="PF12697"/>
    </source>
</evidence>
<dbReference type="Proteomes" id="UP000076038">
    <property type="component" value="Chromosome"/>
</dbReference>
<evidence type="ECO:0000313" key="3">
    <source>
        <dbReference type="Proteomes" id="UP000076038"/>
    </source>
</evidence>
<dbReference type="PANTHER" id="PTHR43194:SF2">
    <property type="entry name" value="PEROXISOMAL MEMBRANE PROTEIN LPX1"/>
    <property type="match status" value="1"/>
</dbReference>
<feature type="domain" description="AB hydrolase-1" evidence="1">
    <location>
        <begin position="6"/>
        <end position="239"/>
    </location>
</feature>
<dbReference type="PANTHER" id="PTHR43194">
    <property type="entry name" value="HYDROLASE ALPHA/BETA FOLD FAMILY"/>
    <property type="match status" value="1"/>
</dbReference>
<evidence type="ECO:0000313" key="2">
    <source>
        <dbReference type="EMBL" id="AMY23386.1"/>
    </source>
</evidence>
<dbReference type="InterPro" id="IPR000073">
    <property type="entry name" value="AB_hydrolase_1"/>
</dbReference>
<keyword evidence="3" id="KW-1185">Reference proteome</keyword>
<dbReference type="GO" id="GO:0003824">
    <property type="term" value="F:catalytic activity"/>
    <property type="evidence" value="ECO:0007669"/>
    <property type="project" value="UniProtKB-ARBA"/>
</dbReference>
<organism evidence="2 3">
    <name type="scientific">Rhodococcoides fascians</name>
    <name type="common">Rhodococcus fascians</name>
    <dbReference type="NCBI Taxonomy" id="1828"/>
    <lineage>
        <taxon>Bacteria</taxon>
        <taxon>Bacillati</taxon>
        <taxon>Actinomycetota</taxon>
        <taxon>Actinomycetes</taxon>
        <taxon>Mycobacteriales</taxon>
        <taxon>Nocardiaceae</taxon>
        <taxon>Rhodococcoides</taxon>
    </lineage>
</organism>
<gene>
    <name evidence="2" type="ORF">A3Q41_02084</name>
</gene>
<dbReference type="AlphaFoldDB" id="A0A143QKS2"/>
<reference evidence="3" key="2">
    <citation type="submission" date="2016-04" db="EMBL/GenBank/DDBJ databases">
        <title>Complete Genome and Plasmid Sequences for Rhodococcus fascians D188 and Draft Sequences for Rhodococcus spp. Isolates PBTS 1 and PBTS 2.</title>
        <authorList>
            <person name="Stamer R."/>
            <person name="Vereecke D."/>
            <person name="Zhang Y."/>
            <person name="Schilkey F."/>
            <person name="Devitt N."/>
            <person name="Randall J."/>
        </authorList>
    </citation>
    <scope>NUCLEOTIDE SEQUENCE [LARGE SCALE GENOMIC DNA]</scope>
    <source>
        <strain evidence="3">PBTS2</strain>
    </source>
</reference>
<dbReference type="EMBL" id="CP015220">
    <property type="protein sequence ID" value="AMY23386.1"/>
    <property type="molecule type" value="Genomic_DNA"/>
</dbReference>
<accession>A0A143QKS2</accession>
<dbReference type="Pfam" id="PF12697">
    <property type="entry name" value="Abhydrolase_6"/>
    <property type="match status" value="1"/>
</dbReference>
<reference evidence="2 3" key="1">
    <citation type="journal article" date="2016" name="Genome Announc.">
        <title>Complete Genome and Plasmid Sequences for Rhodococcus fascians D188 and Draft Sequences for Rhodococcus Isolates PBTS 1 and PBTS 2.</title>
        <authorList>
            <person name="Stamler R.A."/>
            <person name="Vereecke D."/>
            <person name="Zhang Y."/>
            <person name="Schilkey F."/>
            <person name="Devitt N."/>
            <person name="Randall J.J."/>
        </authorList>
    </citation>
    <scope>NUCLEOTIDE SEQUENCE [LARGE SCALE GENOMIC DNA]</scope>
    <source>
        <strain evidence="2 3">PBTS2</strain>
    </source>
</reference>
<dbReference type="PATRIC" id="fig|1653479.3.peg.2106"/>
<proteinExistence type="predicted"/>
<dbReference type="RefSeq" id="WP_063216536.1">
    <property type="nucleotide sequence ID" value="NZ_CP015220.1"/>
</dbReference>
<dbReference type="OrthoDB" id="3810256at2"/>
<name>A0A143QKS2_RHOFA</name>
<dbReference type="InterPro" id="IPR029058">
    <property type="entry name" value="AB_hydrolase_fold"/>
</dbReference>
<protein>
    <recommendedName>
        <fullName evidence="1">AB hydrolase-1 domain-containing protein</fullName>
    </recommendedName>
</protein>